<evidence type="ECO:0000313" key="2">
    <source>
        <dbReference type="Proteomes" id="UP000681340"/>
    </source>
</evidence>
<proteinExistence type="predicted"/>
<gene>
    <name evidence="1" type="ORF">Aau02nite_68390</name>
</gene>
<organism evidence="1 2">
    <name type="scientific">Actinoplanes auranticolor</name>
    <dbReference type="NCBI Taxonomy" id="47988"/>
    <lineage>
        <taxon>Bacteria</taxon>
        <taxon>Bacillati</taxon>
        <taxon>Actinomycetota</taxon>
        <taxon>Actinomycetes</taxon>
        <taxon>Micromonosporales</taxon>
        <taxon>Micromonosporaceae</taxon>
        <taxon>Actinoplanes</taxon>
    </lineage>
</organism>
<comment type="caution">
    <text evidence="1">The sequence shown here is derived from an EMBL/GenBank/DDBJ whole genome shotgun (WGS) entry which is preliminary data.</text>
</comment>
<name>A0A919W0V0_9ACTN</name>
<dbReference type="AlphaFoldDB" id="A0A919W0V0"/>
<dbReference type="RefSeq" id="WP_212992690.1">
    <property type="nucleotide sequence ID" value="NZ_BAABEA010000001.1"/>
</dbReference>
<accession>A0A919W0V0</accession>
<reference evidence="1" key="1">
    <citation type="submission" date="2021-03" db="EMBL/GenBank/DDBJ databases">
        <title>Whole genome shotgun sequence of Actinoplanes auranticolor NBRC 12245.</title>
        <authorList>
            <person name="Komaki H."/>
            <person name="Tamura T."/>
        </authorList>
    </citation>
    <scope>NUCLEOTIDE SEQUENCE</scope>
    <source>
        <strain evidence="1">NBRC 12245</strain>
    </source>
</reference>
<evidence type="ECO:0000313" key="1">
    <source>
        <dbReference type="EMBL" id="GIM75928.1"/>
    </source>
</evidence>
<dbReference type="Proteomes" id="UP000681340">
    <property type="component" value="Unassembled WGS sequence"/>
</dbReference>
<sequence>MSADASGDLARVAAGLRREMGSKVNTLRLQLTQEMQRIDKTAEKRAREALARLDAADARGDALAAEQSDLRRHVDRKLREYATRAGRLEGEIQQIEGLLRRQQGHVPVDLDSVPPELAPLVADVRAAERVRSTIMDDATRAARRQEIERFEQSERELGETRQRALGVSRSLAVRKAGGWAFRRAAAAYRSERARMSEQEAEVAAARVRRDAAERELGRDAAQEQAYRSHPGAAVADRLAAHVRDRIDAAVADYELFPPWFTTVLGHRPASTRTADWREAAVQVVLYRITHEVTDRVVALGPPPEDGHRAAQHHAVQAALGQLDE</sequence>
<dbReference type="EMBL" id="BOQL01000058">
    <property type="protein sequence ID" value="GIM75928.1"/>
    <property type="molecule type" value="Genomic_DNA"/>
</dbReference>
<keyword evidence="2" id="KW-1185">Reference proteome</keyword>
<protein>
    <submittedName>
        <fullName evidence="1">Uncharacterized protein</fullName>
    </submittedName>
</protein>